<feature type="region of interest" description="Disordered" evidence="1">
    <location>
        <begin position="1"/>
        <end position="60"/>
    </location>
</feature>
<dbReference type="EMBL" id="MU857270">
    <property type="protein sequence ID" value="KAK4148734.1"/>
    <property type="molecule type" value="Genomic_DNA"/>
</dbReference>
<dbReference type="Proteomes" id="UP001302745">
    <property type="component" value="Unassembled WGS sequence"/>
</dbReference>
<evidence type="ECO:0000313" key="3">
    <source>
        <dbReference type="Proteomes" id="UP001302745"/>
    </source>
</evidence>
<name>A0AAN6ZSS9_9PEZI</name>
<evidence type="ECO:0000256" key="1">
    <source>
        <dbReference type="SAM" id="MobiDB-lite"/>
    </source>
</evidence>
<reference evidence="2" key="1">
    <citation type="journal article" date="2023" name="Mol. Phylogenet. Evol.">
        <title>Genome-scale phylogeny and comparative genomics of the fungal order Sordariales.</title>
        <authorList>
            <person name="Hensen N."/>
            <person name="Bonometti L."/>
            <person name="Westerberg I."/>
            <person name="Brannstrom I.O."/>
            <person name="Guillou S."/>
            <person name="Cros-Aarteil S."/>
            <person name="Calhoun S."/>
            <person name="Haridas S."/>
            <person name="Kuo A."/>
            <person name="Mondo S."/>
            <person name="Pangilinan J."/>
            <person name="Riley R."/>
            <person name="LaButti K."/>
            <person name="Andreopoulos B."/>
            <person name="Lipzen A."/>
            <person name="Chen C."/>
            <person name="Yan M."/>
            <person name="Daum C."/>
            <person name="Ng V."/>
            <person name="Clum A."/>
            <person name="Steindorff A."/>
            <person name="Ohm R.A."/>
            <person name="Martin F."/>
            <person name="Silar P."/>
            <person name="Natvig D.O."/>
            <person name="Lalanne C."/>
            <person name="Gautier V."/>
            <person name="Ament-Velasquez S.L."/>
            <person name="Kruys A."/>
            <person name="Hutchinson M.I."/>
            <person name="Powell A.J."/>
            <person name="Barry K."/>
            <person name="Miller A.N."/>
            <person name="Grigoriev I.V."/>
            <person name="Debuchy R."/>
            <person name="Gladieux P."/>
            <person name="Hiltunen Thoren M."/>
            <person name="Johannesson H."/>
        </authorList>
    </citation>
    <scope>NUCLEOTIDE SEQUENCE</scope>
    <source>
        <strain evidence="2">CBS 538.74</strain>
    </source>
</reference>
<protein>
    <submittedName>
        <fullName evidence="2">Uncharacterized protein</fullName>
    </submittedName>
</protein>
<reference evidence="2" key="2">
    <citation type="submission" date="2023-05" db="EMBL/GenBank/DDBJ databases">
        <authorList>
            <consortium name="Lawrence Berkeley National Laboratory"/>
            <person name="Steindorff A."/>
            <person name="Hensen N."/>
            <person name="Bonometti L."/>
            <person name="Westerberg I."/>
            <person name="Brannstrom I.O."/>
            <person name="Guillou S."/>
            <person name="Cros-Aarteil S."/>
            <person name="Calhoun S."/>
            <person name="Haridas S."/>
            <person name="Kuo A."/>
            <person name="Mondo S."/>
            <person name="Pangilinan J."/>
            <person name="Riley R."/>
            <person name="Labutti K."/>
            <person name="Andreopoulos B."/>
            <person name="Lipzen A."/>
            <person name="Chen C."/>
            <person name="Yanf M."/>
            <person name="Daum C."/>
            <person name="Ng V."/>
            <person name="Clum A."/>
            <person name="Ohm R."/>
            <person name="Martin F."/>
            <person name="Silar P."/>
            <person name="Natvig D."/>
            <person name="Lalanne C."/>
            <person name="Gautier V."/>
            <person name="Ament-Velasquez S.L."/>
            <person name="Kruys A."/>
            <person name="Hutchinson M.I."/>
            <person name="Powell A.J."/>
            <person name="Barry K."/>
            <person name="Miller A.N."/>
            <person name="Grigoriev I.V."/>
            <person name="Debuchy R."/>
            <person name="Gladieux P."/>
            <person name="Thoren M.H."/>
            <person name="Johannesson H."/>
        </authorList>
    </citation>
    <scope>NUCLEOTIDE SEQUENCE</scope>
    <source>
        <strain evidence="2">CBS 538.74</strain>
    </source>
</reference>
<evidence type="ECO:0000313" key="2">
    <source>
        <dbReference type="EMBL" id="KAK4148734.1"/>
    </source>
</evidence>
<sequence length="140" mass="15443">MSSSSPLANHRLKPCSNCHRLIPTPQRRQPQPQSPQAPQSPTSSQQQQQQQQQQQPSNKCNHTLCKPCTRTALLTALSTDPFTPATCPSTTLNSTFFSTSTKCCQTPLPLATIGEAATPAEFLAYRLKLREQRTPVAQRL</sequence>
<gene>
    <name evidence="2" type="ORF">C8A00DRAFT_38676</name>
</gene>
<keyword evidence="3" id="KW-1185">Reference proteome</keyword>
<proteinExistence type="predicted"/>
<dbReference type="AlphaFoldDB" id="A0AAN6ZSS9"/>
<organism evidence="2 3">
    <name type="scientific">Chaetomidium leptoderma</name>
    <dbReference type="NCBI Taxonomy" id="669021"/>
    <lineage>
        <taxon>Eukaryota</taxon>
        <taxon>Fungi</taxon>
        <taxon>Dikarya</taxon>
        <taxon>Ascomycota</taxon>
        <taxon>Pezizomycotina</taxon>
        <taxon>Sordariomycetes</taxon>
        <taxon>Sordariomycetidae</taxon>
        <taxon>Sordariales</taxon>
        <taxon>Chaetomiaceae</taxon>
        <taxon>Chaetomidium</taxon>
    </lineage>
</organism>
<feature type="non-terminal residue" evidence="2">
    <location>
        <position position="140"/>
    </location>
</feature>
<comment type="caution">
    <text evidence="2">The sequence shown here is derived from an EMBL/GenBank/DDBJ whole genome shotgun (WGS) entry which is preliminary data.</text>
</comment>
<accession>A0AAN6ZSS9</accession>
<feature type="compositionally biased region" description="Low complexity" evidence="1">
    <location>
        <begin position="23"/>
        <end position="57"/>
    </location>
</feature>